<feature type="non-terminal residue" evidence="2">
    <location>
        <position position="1"/>
    </location>
</feature>
<sequence>ARAARAAARGGGGERLVEFAVERAPEGHGDLGRAGAEGRGRVRAAGRRRAGRVRAWQLGPAALLLPANASGALQDPGPPHLRLQRGEARARRRSGAGAQPRRGEPRDGGRRVPGGPPRPAGRPLRGGDRVARRARGARAAGGAEGQAAFQAEGALVVPRRGDSLMKAVIQPFVAKAIEASQAGVLSSLRKQLALAGRVPAPNARAPA</sequence>
<protein>
    <submittedName>
        <fullName evidence="2">Uncharacterized protein</fullName>
    </submittedName>
</protein>
<gene>
    <name evidence="2" type="ORF">PCOR1329_LOCUS85098</name>
</gene>
<keyword evidence="3" id="KW-1185">Reference proteome</keyword>
<name>A0ABN9YED8_9DINO</name>
<proteinExistence type="predicted"/>
<accession>A0ABN9YED8</accession>
<dbReference type="EMBL" id="CAUYUJ010022526">
    <property type="protein sequence ID" value="CAK0911118.1"/>
    <property type="molecule type" value="Genomic_DNA"/>
</dbReference>
<organism evidence="2 3">
    <name type="scientific">Prorocentrum cordatum</name>
    <dbReference type="NCBI Taxonomy" id="2364126"/>
    <lineage>
        <taxon>Eukaryota</taxon>
        <taxon>Sar</taxon>
        <taxon>Alveolata</taxon>
        <taxon>Dinophyceae</taxon>
        <taxon>Prorocentrales</taxon>
        <taxon>Prorocentraceae</taxon>
        <taxon>Prorocentrum</taxon>
    </lineage>
</organism>
<evidence type="ECO:0000313" key="3">
    <source>
        <dbReference type="Proteomes" id="UP001189429"/>
    </source>
</evidence>
<feature type="region of interest" description="Disordered" evidence="1">
    <location>
        <begin position="24"/>
        <end position="53"/>
    </location>
</feature>
<feature type="compositionally biased region" description="Basic residues" evidence="1">
    <location>
        <begin position="41"/>
        <end position="52"/>
    </location>
</feature>
<dbReference type="Proteomes" id="UP001189429">
    <property type="component" value="Unassembled WGS sequence"/>
</dbReference>
<feature type="compositionally biased region" description="Low complexity" evidence="1">
    <location>
        <begin position="137"/>
        <end position="150"/>
    </location>
</feature>
<comment type="caution">
    <text evidence="2">The sequence shown here is derived from an EMBL/GenBank/DDBJ whole genome shotgun (WGS) entry which is preliminary data.</text>
</comment>
<evidence type="ECO:0000313" key="2">
    <source>
        <dbReference type="EMBL" id="CAK0911118.1"/>
    </source>
</evidence>
<reference evidence="2" key="1">
    <citation type="submission" date="2023-10" db="EMBL/GenBank/DDBJ databases">
        <authorList>
            <person name="Chen Y."/>
            <person name="Shah S."/>
            <person name="Dougan E. K."/>
            <person name="Thang M."/>
            <person name="Chan C."/>
        </authorList>
    </citation>
    <scope>NUCLEOTIDE SEQUENCE [LARGE SCALE GENOMIC DNA]</scope>
</reference>
<feature type="compositionally biased region" description="Basic and acidic residues" evidence="1">
    <location>
        <begin position="101"/>
        <end position="110"/>
    </location>
</feature>
<feature type="region of interest" description="Disordered" evidence="1">
    <location>
        <begin position="69"/>
        <end position="150"/>
    </location>
</feature>
<feature type="compositionally biased region" description="Basic and acidic residues" evidence="1">
    <location>
        <begin position="24"/>
        <end position="40"/>
    </location>
</feature>
<evidence type="ECO:0000256" key="1">
    <source>
        <dbReference type="SAM" id="MobiDB-lite"/>
    </source>
</evidence>